<comment type="caution">
    <text evidence="5">The sequence shown here is derived from an EMBL/GenBank/DDBJ whole genome shotgun (WGS) entry which is preliminary data.</text>
</comment>
<dbReference type="InterPro" id="IPR023346">
    <property type="entry name" value="Lysozyme-like_dom_sf"/>
</dbReference>
<feature type="domain" description="Solute-binding protein family 3/N-terminal" evidence="4">
    <location>
        <begin position="74"/>
        <end position="333"/>
    </location>
</feature>
<keyword evidence="6" id="KW-1185">Reference proteome</keyword>
<dbReference type="RefSeq" id="WP_284348963.1">
    <property type="nucleotide sequence ID" value="NZ_BRXS01000002.1"/>
</dbReference>
<gene>
    <name evidence="5" type="ORF">rosag_10290</name>
</gene>
<dbReference type="Pfam" id="PF01464">
    <property type="entry name" value="SLT"/>
    <property type="match status" value="1"/>
</dbReference>
<dbReference type="SUPFAM" id="SSF53850">
    <property type="entry name" value="Periplasmic binding protein-like II"/>
    <property type="match status" value="1"/>
</dbReference>
<keyword evidence="3" id="KW-0472">Membrane</keyword>
<evidence type="ECO:0000256" key="3">
    <source>
        <dbReference type="ARBA" id="ARBA00023237"/>
    </source>
</evidence>
<protein>
    <submittedName>
        <fullName evidence="5">Lytic transglycosylase F</fullName>
    </submittedName>
</protein>
<keyword evidence="3" id="KW-0998">Cell outer membrane</keyword>
<dbReference type="SMART" id="SM00062">
    <property type="entry name" value="PBPb"/>
    <property type="match status" value="1"/>
</dbReference>
<dbReference type="CDD" id="cd13403">
    <property type="entry name" value="MLTF-like"/>
    <property type="match status" value="1"/>
</dbReference>
<dbReference type="InterPro" id="IPR001638">
    <property type="entry name" value="Solute-binding_3/MltF_N"/>
</dbReference>
<accession>A0AA37Q902</accession>
<dbReference type="Proteomes" id="UP001161325">
    <property type="component" value="Unassembled WGS sequence"/>
</dbReference>
<dbReference type="InterPro" id="IPR008258">
    <property type="entry name" value="Transglycosylase_SLT_dom_1"/>
</dbReference>
<name>A0AA37Q902_9BACT</name>
<dbReference type="PANTHER" id="PTHR35936:SF32">
    <property type="entry name" value="MEMBRANE-BOUND LYTIC MUREIN TRANSGLYCOSYLASE F"/>
    <property type="match status" value="1"/>
</dbReference>
<organism evidence="5 6">
    <name type="scientific">Roseisolibacter agri</name>
    <dbReference type="NCBI Taxonomy" id="2014610"/>
    <lineage>
        <taxon>Bacteria</taxon>
        <taxon>Pseudomonadati</taxon>
        <taxon>Gemmatimonadota</taxon>
        <taxon>Gemmatimonadia</taxon>
        <taxon>Gemmatimonadales</taxon>
        <taxon>Gemmatimonadaceae</taxon>
        <taxon>Roseisolibacter</taxon>
    </lineage>
</organism>
<keyword evidence="2" id="KW-0732">Signal</keyword>
<evidence type="ECO:0000259" key="4">
    <source>
        <dbReference type="SMART" id="SM00062"/>
    </source>
</evidence>
<evidence type="ECO:0000256" key="2">
    <source>
        <dbReference type="ARBA" id="ARBA00022729"/>
    </source>
</evidence>
<evidence type="ECO:0000313" key="6">
    <source>
        <dbReference type="Proteomes" id="UP001161325"/>
    </source>
</evidence>
<evidence type="ECO:0000313" key="5">
    <source>
        <dbReference type="EMBL" id="GLC24516.1"/>
    </source>
</evidence>
<sequence length="541" mass="60067">MATAASMRQCGRRLLVGVVVVAAAGCQGAHERPEGADSATLAGAVVERGVVTSRADGTVERPGRDWAAIRTRDTLVVAAPYNSTTYFIYRGLPLGYEYELLKRFAADKDLTLRWVVVQDRDSLFAMLHDGRADVVAARLIPMPEDSGRATFTRALYRAEPVLVQRKASPQAAAAALPDPVDTMLKRGPAERAPAAAPETKTTIRARLVQRPSELAGRRVTLPEDSPYARTLLELEDEISGDINVVEVEASSETVIREVAKGNVAYTVAQGNLAQLQTSAYRNLEIRPVVGASQKVAWAVRREARALRDTLDAWIADEKTGPVFDQLYKKYFVDQRAYLARVESRYLTSETGTLSPYDSLLRRHAASLGWDWRLLGSQMYQESRFRPTAKSWVGARGLMQLMPATAKQFGVRAITDPAQNVAGGVKYLQWLEKQWASRIADSTERLKFVLASYNAGLGHIVDAQRLADKHGDNPEKWEEVAYWLLQLAKQEYHADPVVRYGYCRGYEPVTYVALILERFDHYRQFVTPTVAEAGLGPARVAR</sequence>
<proteinExistence type="predicted"/>
<evidence type="ECO:0000256" key="1">
    <source>
        <dbReference type="ARBA" id="ARBA00004339"/>
    </source>
</evidence>
<dbReference type="Pfam" id="PF00497">
    <property type="entry name" value="SBP_bac_3"/>
    <property type="match status" value="1"/>
</dbReference>
<comment type="subcellular location">
    <subcellularLocation>
        <location evidence="1">Cell outer membrane</location>
        <topology evidence="1">Peripheral membrane protein</topology>
    </subcellularLocation>
</comment>
<dbReference type="PANTHER" id="PTHR35936">
    <property type="entry name" value="MEMBRANE-BOUND LYTIC MUREIN TRANSGLYCOSYLASE F"/>
    <property type="match status" value="1"/>
</dbReference>
<dbReference type="Gene3D" id="3.40.190.10">
    <property type="entry name" value="Periplasmic binding protein-like II"/>
    <property type="match status" value="2"/>
</dbReference>
<reference evidence="5" key="1">
    <citation type="submission" date="2022-08" db="EMBL/GenBank/DDBJ databases">
        <title>Draft genome sequencing of Roseisolibacter agri AW1220.</title>
        <authorList>
            <person name="Tobiishi Y."/>
            <person name="Tonouchi A."/>
        </authorList>
    </citation>
    <scope>NUCLEOTIDE SEQUENCE</scope>
    <source>
        <strain evidence="5">AW1220</strain>
    </source>
</reference>
<dbReference type="SUPFAM" id="SSF53955">
    <property type="entry name" value="Lysozyme-like"/>
    <property type="match status" value="1"/>
</dbReference>
<dbReference type="AlphaFoldDB" id="A0AA37Q902"/>
<dbReference type="EMBL" id="BRXS01000002">
    <property type="protein sequence ID" value="GLC24516.1"/>
    <property type="molecule type" value="Genomic_DNA"/>
</dbReference>
<dbReference type="CDD" id="cd01009">
    <property type="entry name" value="PBP2_YfhD_N"/>
    <property type="match status" value="1"/>
</dbReference>
<dbReference type="Gene3D" id="1.10.530.10">
    <property type="match status" value="1"/>
</dbReference>
<dbReference type="GO" id="GO:0009279">
    <property type="term" value="C:cell outer membrane"/>
    <property type="evidence" value="ECO:0007669"/>
    <property type="project" value="UniProtKB-SubCell"/>
</dbReference>